<feature type="transmembrane region" description="Helical" evidence="6">
    <location>
        <begin position="192"/>
        <end position="213"/>
    </location>
</feature>
<feature type="transmembrane region" description="Helical" evidence="6">
    <location>
        <begin position="42"/>
        <end position="59"/>
    </location>
</feature>
<feature type="transmembrane region" description="Helical" evidence="6">
    <location>
        <begin position="97"/>
        <end position="120"/>
    </location>
</feature>
<keyword evidence="3 6" id="KW-0812">Transmembrane</keyword>
<dbReference type="SUPFAM" id="SSF103481">
    <property type="entry name" value="Multidrug resistance efflux transporter EmrE"/>
    <property type="match status" value="2"/>
</dbReference>
<evidence type="ECO:0000256" key="2">
    <source>
        <dbReference type="ARBA" id="ARBA00007362"/>
    </source>
</evidence>
<name>A0ABU9BXF9_9BURK</name>
<comment type="similarity">
    <text evidence="2">Belongs to the EamA transporter family.</text>
</comment>
<evidence type="ECO:0000313" key="9">
    <source>
        <dbReference type="Proteomes" id="UP001371218"/>
    </source>
</evidence>
<evidence type="ECO:0000256" key="4">
    <source>
        <dbReference type="ARBA" id="ARBA00022989"/>
    </source>
</evidence>
<keyword evidence="4 6" id="KW-1133">Transmembrane helix</keyword>
<feature type="domain" description="EamA" evidence="7">
    <location>
        <begin position="156"/>
        <end position="301"/>
    </location>
</feature>
<protein>
    <submittedName>
        <fullName evidence="8">DMT family transporter</fullName>
    </submittedName>
</protein>
<dbReference type="Pfam" id="PF00892">
    <property type="entry name" value="EamA"/>
    <property type="match status" value="2"/>
</dbReference>
<evidence type="ECO:0000256" key="6">
    <source>
        <dbReference type="SAM" id="Phobius"/>
    </source>
</evidence>
<dbReference type="InterPro" id="IPR050638">
    <property type="entry name" value="AA-Vitamin_Transporters"/>
</dbReference>
<sequence>MSHALTPRLAFLLTLPPLLWAGNAVVGRLAVGAVPPIALNFSRWLLAFVLLWPLGRQALANRQALASRWRYLALLGLLGMGSYNALQYMALHTSSPLNVTLIAASSPVWMLGFGSLLYGVHPSRRELGGAVLSLIGVALVIARGQPSRLAELQFVPGDLLMLLAIVSWALYSWLLARPPAHMQGSQRPDWDWAGFLLVQISFGLLWSGGMAGIEAVVSNDAHWHWTPWVPALLVYVAIGPSLVAYRCWGLGVSTVGPSIAAFFGNLTPVFAAVLSTALLGEAPHWYHGAAFALIVAGIWLSARGRG</sequence>
<feature type="transmembrane region" description="Helical" evidence="6">
    <location>
        <begin position="71"/>
        <end position="91"/>
    </location>
</feature>
<proteinExistence type="inferred from homology"/>
<gene>
    <name evidence="8" type="ORF">AACH06_22120</name>
</gene>
<dbReference type="PANTHER" id="PTHR32322">
    <property type="entry name" value="INNER MEMBRANE TRANSPORTER"/>
    <property type="match status" value="1"/>
</dbReference>
<feature type="transmembrane region" description="Helical" evidence="6">
    <location>
        <begin position="285"/>
        <end position="302"/>
    </location>
</feature>
<dbReference type="InterPro" id="IPR000620">
    <property type="entry name" value="EamA_dom"/>
</dbReference>
<dbReference type="EMBL" id="JBBUTG010000017">
    <property type="protein sequence ID" value="MEK8033527.1"/>
    <property type="molecule type" value="Genomic_DNA"/>
</dbReference>
<dbReference type="RefSeq" id="WP_341427952.1">
    <property type="nucleotide sequence ID" value="NZ_JBBUTG010000017.1"/>
</dbReference>
<feature type="transmembrane region" description="Helical" evidence="6">
    <location>
        <begin position="225"/>
        <end position="247"/>
    </location>
</feature>
<feature type="transmembrane region" description="Helical" evidence="6">
    <location>
        <begin position="127"/>
        <end position="146"/>
    </location>
</feature>
<dbReference type="InterPro" id="IPR037185">
    <property type="entry name" value="EmrE-like"/>
</dbReference>
<comment type="caution">
    <text evidence="8">The sequence shown here is derived from an EMBL/GenBank/DDBJ whole genome shotgun (WGS) entry which is preliminary data.</text>
</comment>
<dbReference type="PANTHER" id="PTHR32322:SF2">
    <property type="entry name" value="EAMA DOMAIN-CONTAINING PROTEIN"/>
    <property type="match status" value="1"/>
</dbReference>
<feature type="transmembrane region" description="Helical" evidence="6">
    <location>
        <begin position="152"/>
        <end position="171"/>
    </location>
</feature>
<comment type="subcellular location">
    <subcellularLocation>
        <location evidence="1">Membrane</location>
        <topology evidence="1">Multi-pass membrane protein</topology>
    </subcellularLocation>
</comment>
<evidence type="ECO:0000256" key="5">
    <source>
        <dbReference type="ARBA" id="ARBA00023136"/>
    </source>
</evidence>
<accession>A0ABU9BXF9</accession>
<keyword evidence="9" id="KW-1185">Reference proteome</keyword>
<evidence type="ECO:0000256" key="3">
    <source>
        <dbReference type="ARBA" id="ARBA00022692"/>
    </source>
</evidence>
<evidence type="ECO:0000256" key="1">
    <source>
        <dbReference type="ARBA" id="ARBA00004141"/>
    </source>
</evidence>
<feature type="domain" description="EamA" evidence="7">
    <location>
        <begin position="11"/>
        <end position="141"/>
    </location>
</feature>
<evidence type="ECO:0000259" key="7">
    <source>
        <dbReference type="Pfam" id="PF00892"/>
    </source>
</evidence>
<evidence type="ECO:0000313" key="8">
    <source>
        <dbReference type="EMBL" id="MEK8033527.1"/>
    </source>
</evidence>
<reference evidence="8 9" key="1">
    <citation type="submission" date="2024-04" db="EMBL/GenBank/DDBJ databases">
        <title>Novel species of the genus Ideonella isolated from streams.</title>
        <authorList>
            <person name="Lu H."/>
        </authorList>
    </citation>
    <scope>NUCLEOTIDE SEQUENCE [LARGE SCALE GENOMIC DNA]</scope>
    <source>
        <strain evidence="8 9">DXS29W</strain>
    </source>
</reference>
<feature type="transmembrane region" description="Helical" evidence="6">
    <location>
        <begin position="259"/>
        <end position="279"/>
    </location>
</feature>
<dbReference type="Proteomes" id="UP001371218">
    <property type="component" value="Unassembled WGS sequence"/>
</dbReference>
<organism evidence="8 9">
    <name type="scientific">Ideonella lacteola</name>
    <dbReference type="NCBI Taxonomy" id="2984193"/>
    <lineage>
        <taxon>Bacteria</taxon>
        <taxon>Pseudomonadati</taxon>
        <taxon>Pseudomonadota</taxon>
        <taxon>Betaproteobacteria</taxon>
        <taxon>Burkholderiales</taxon>
        <taxon>Sphaerotilaceae</taxon>
        <taxon>Ideonella</taxon>
    </lineage>
</organism>
<keyword evidence="5 6" id="KW-0472">Membrane</keyword>